<dbReference type="AlphaFoldDB" id="A0A0L7KZH4"/>
<keyword evidence="1" id="KW-0472">Membrane</keyword>
<keyword evidence="3" id="KW-1185">Reference proteome</keyword>
<keyword evidence="1" id="KW-0812">Transmembrane</keyword>
<proteinExistence type="predicted"/>
<feature type="transmembrane region" description="Helical" evidence="1">
    <location>
        <begin position="98"/>
        <end position="122"/>
    </location>
</feature>
<name>A0A0L7KZH4_OPEBR</name>
<keyword evidence="1" id="KW-1133">Transmembrane helix</keyword>
<protein>
    <submittedName>
        <fullName evidence="2">Uncharacterized protein</fullName>
    </submittedName>
</protein>
<gene>
    <name evidence="2" type="ORF">OBRU01_16998</name>
</gene>
<evidence type="ECO:0000256" key="1">
    <source>
        <dbReference type="SAM" id="Phobius"/>
    </source>
</evidence>
<accession>A0A0L7KZH4</accession>
<comment type="caution">
    <text evidence="2">The sequence shown here is derived from an EMBL/GenBank/DDBJ whole genome shotgun (WGS) entry which is preliminary data.</text>
</comment>
<evidence type="ECO:0000313" key="2">
    <source>
        <dbReference type="EMBL" id="KOB68627.1"/>
    </source>
</evidence>
<organism evidence="2 3">
    <name type="scientific">Operophtera brumata</name>
    <name type="common">Winter moth</name>
    <name type="synonym">Phalaena brumata</name>
    <dbReference type="NCBI Taxonomy" id="104452"/>
    <lineage>
        <taxon>Eukaryota</taxon>
        <taxon>Metazoa</taxon>
        <taxon>Ecdysozoa</taxon>
        <taxon>Arthropoda</taxon>
        <taxon>Hexapoda</taxon>
        <taxon>Insecta</taxon>
        <taxon>Pterygota</taxon>
        <taxon>Neoptera</taxon>
        <taxon>Endopterygota</taxon>
        <taxon>Lepidoptera</taxon>
        <taxon>Glossata</taxon>
        <taxon>Ditrysia</taxon>
        <taxon>Geometroidea</taxon>
        <taxon>Geometridae</taxon>
        <taxon>Larentiinae</taxon>
        <taxon>Operophtera</taxon>
    </lineage>
</organism>
<dbReference type="STRING" id="104452.A0A0L7KZH4"/>
<reference evidence="2 3" key="1">
    <citation type="journal article" date="2015" name="Genome Biol. Evol.">
        <title>The genome of winter moth (Operophtera brumata) provides a genomic perspective on sexual dimorphism and phenology.</title>
        <authorList>
            <person name="Derks M.F."/>
            <person name="Smit S."/>
            <person name="Salis L."/>
            <person name="Schijlen E."/>
            <person name="Bossers A."/>
            <person name="Mateman C."/>
            <person name="Pijl A.S."/>
            <person name="de Ridder D."/>
            <person name="Groenen M.A."/>
            <person name="Visser M.E."/>
            <person name="Megens H.J."/>
        </authorList>
    </citation>
    <scope>NUCLEOTIDE SEQUENCE [LARGE SCALE GENOMIC DNA]</scope>
    <source>
        <strain evidence="2">WM2013NL</strain>
        <tissue evidence="2">Head and thorax</tissue>
    </source>
</reference>
<dbReference type="EMBL" id="JTDY01004083">
    <property type="protein sequence ID" value="KOB68627.1"/>
    <property type="molecule type" value="Genomic_DNA"/>
</dbReference>
<dbReference type="Proteomes" id="UP000037510">
    <property type="component" value="Unassembled WGS sequence"/>
</dbReference>
<evidence type="ECO:0000313" key="3">
    <source>
        <dbReference type="Proteomes" id="UP000037510"/>
    </source>
</evidence>
<sequence length="128" mass="14802">MTHVSTAFSNTHVKNIEEKFYESPMSAEALEAVSELDENLVEKILPTQTSHIPIYNFVSGAQNPISWGDFIDLNRKYGIDKPTTKAVWYYGLNPTNCYYMFLFYNFFLHFIPALLADLYFALTGKRRV</sequence>